<protein>
    <submittedName>
        <fullName evidence="2 3">Uncharacterized protein</fullName>
    </submittedName>
</protein>
<evidence type="ECO:0000256" key="1">
    <source>
        <dbReference type="SAM" id="MobiDB-lite"/>
    </source>
</evidence>
<proteinExistence type="predicted"/>
<sequence length="34" mass="3865">MERLIQQTSVVRQCLSQEDGGPPPFSSKDFLKSR</sequence>
<evidence type="ECO:0000313" key="4">
    <source>
        <dbReference type="Proteomes" id="UP000008827"/>
    </source>
</evidence>
<dbReference type="EMBL" id="CM000853">
    <property type="protein sequence ID" value="KRG90110.1"/>
    <property type="molecule type" value="Genomic_DNA"/>
</dbReference>
<reference evidence="3" key="2">
    <citation type="submission" date="2018-02" db="UniProtKB">
        <authorList>
            <consortium name="EnsemblPlants"/>
        </authorList>
    </citation>
    <scope>IDENTIFICATION</scope>
    <source>
        <strain evidence="3">Williams 82</strain>
    </source>
</reference>
<feature type="compositionally biased region" description="Polar residues" evidence="1">
    <location>
        <begin position="1"/>
        <end position="16"/>
    </location>
</feature>
<evidence type="ECO:0000313" key="2">
    <source>
        <dbReference type="EMBL" id="KRG90110.1"/>
    </source>
</evidence>
<gene>
    <name evidence="2" type="ORF">GLYMA_20G068200</name>
</gene>
<evidence type="ECO:0000313" key="3">
    <source>
        <dbReference type="EnsemblPlants" id="KRG90110"/>
    </source>
</evidence>
<reference evidence="2" key="3">
    <citation type="submission" date="2018-07" db="EMBL/GenBank/DDBJ databases">
        <title>WGS assembly of Glycine max.</title>
        <authorList>
            <person name="Schmutz J."/>
            <person name="Cannon S."/>
            <person name="Schlueter J."/>
            <person name="Ma J."/>
            <person name="Mitros T."/>
            <person name="Nelson W."/>
            <person name="Hyten D."/>
            <person name="Song Q."/>
            <person name="Thelen J."/>
            <person name="Cheng J."/>
            <person name="Xu D."/>
            <person name="Hellsten U."/>
            <person name="May G."/>
            <person name="Yu Y."/>
            <person name="Sakurai T."/>
            <person name="Umezawa T."/>
            <person name="Bhattacharyya M."/>
            <person name="Sandhu D."/>
            <person name="Valliyodan B."/>
            <person name="Lindquist E."/>
            <person name="Peto M."/>
            <person name="Grant D."/>
            <person name="Shu S."/>
            <person name="Goodstein D."/>
            <person name="Barry K."/>
            <person name="Futrell-Griggs M."/>
            <person name="Abernathy B."/>
            <person name="Du J."/>
            <person name="Tian Z."/>
            <person name="Zhu L."/>
            <person name="Gill N."/>
            <person name="Joshi T."/>
            <person name="Libault M."/>
            <person name="Sethuraman A."/>
            <person name="Zhang X."/>
            <person name="Shinozaki K."/>
            <person name="Nguyen H."/>
            <person name="Wing R."/>
            <person name="Cregan P."/>
            <person name="Specht J."/>
            <person name="Grimwood J."/>
            <person name="Rokhsar D."/>
            <person name="Stacey G."/>
            <person name="Shoemaker R."/>
            <person name="Jackson S."/>
        </authorList>
    </citation>
    <scope>NUCLEOTIDE SEQUENCE</scope>
    <source>
        <tissue evidence="2">Callus</tissue>
    </source>
</reference>
<dbReference type="OrthoDB" id="2415936at2759"/>
<dbReference type="Gramene" id="KRG90110">
    <property type="protein sequence ID" value="KRG90110"/>
    <property type="gene ID" value="GLYMA_20G068200"/>
</dbReference>
<name>A0A0R0EJS2_SOYBN</name>
<feature type="region of interest" description="Disordered" evidence="1">
    <location>
        <begin position="1"/>
        <end position="34"/>
    </location>
</feature>
<reference evidence="2 3" key="1">
    <citation type="journal article" date="2010" name="Nature">
        <title>Genome sequence of the palaeopolyploid soybean.</title>
        <authorList>
            <person name="Schmutz J."/>
            <person name="Cannon S.B."/>
            <person name="Schlueter J."/>
            <person name="Ma J."/>
            <person name="Mitros T."/>
            <person name="Nelson W."/>
            <person name="Hyten D.L."/>
            <person name="Song Q."/>
            <person name="Thelen J.J."/>
            <person name="Cheng J."/>
            <person name="Xu D."/>
            <person name="Hellsten U."/>
            <person name="May G.D."/>
            <person name="Yu Y."/>
            <person name="Sakurai T."/>
            <person name="Umezawa T."/>
            <person name="Bhattacharyya M.K."/>
            <person name="Sandhu D."/>
            <person name="Valliyodan B."/>
            <person name="Lindquist E."/>
            <person name="Peto M."/>
            <person name="Grant D."/>
            <person name="Shu S."/>
            <person name="Goodstein D."/>
            <person name="Barry K."/>
            <person name="Futrell-Griggs M."/>
            <person name="Abernathy B."/>
            <person name="Du J."/>
            <person name="Tian Z."/>
            <person name="Zhu L."/>
            <person name="Gill N."/>
            <person name="Joshi T."/>
            <person name="Libault M."/>
            <person name="Sethuraman A."/>
            <person name="Zhang X.-C."/>
            <person name="Shinozaki K."/>
            <person name="Nguyen H.T."/>
            <person name="Wing R.A."/>
            <person name="Cregan P."/>
            <person name="Specht J."/>
            <person name="Grimwood J."/>
            <person name="Rokhsar D."/>
            <person name="Stacey G."/>
            <person name="Shoemaker R.C."/>
            <person name="Jackson S.A."/>
        </authorList>
    </citation>
    <scope>NUCLEOTIDE SEQUENCE [LARGE SCALE GENOMIC DNA]</scope>
    <source>
        <strain evidence="3">cv. Williams 82</strain>
        <tissue evidence="2">Callus</tissue>
    </source>
</reference>
<dbReference type="EnsemblPlants" id="KRG90110">
    <property type="protein sequence ID" value="KRG90110"/>
    <property type="gene ID" value="GLYMA_20G068200"/>
</dbReference>
<dbReference type="InParanoid" id="A0A0R0EJS2"/>
<dbReference type="Proteomes" id="UP000008827">
    <property type="component" value="Chromosome 20"/>
</dbReference>
<dbReference type="SMR" id="A0A0R0EJS2"/>
<organism evidence="2">
    <name type="scientific">Glycine max</name>
    <name type="common">Soybean</name>
    <name type="synonym">Glycine hispida</name>
    <dbReference type="NCBI Taxonomy" id="3847"/>
    <lineage>
        <taxon>Eukaryota</taxon>
        <taxon>Viridiplantae</taxon>
        <taxon>Streptophyta</taxon>
        <taxon>Embryophyta</taxon>
        <taxon>Tracheophyta</taxon>
        <taxon>Spermatophyta</taxon>
        <taxon>Magnoliopsida</taxon>
        <taxon>eudicotyledons</taxon>
        <taxon>Gunneridae</taxon>
        <taxon>Pentapetalae</taxon>
        <taxon>rosids</taxon>
        <taxon>fabids</taxon>
        <taxon>Fabales</taxon>
        <taxon>Fabaceae</taxon>
        <taxon>Papilionoideae</taxon>
        <taxon>50 kb inversion clade</taxon>
        <taxon>NPAAA clade</taxon>
        <taxon>indigoferoid/millettioid clade</taxon>
        <taxon>Phaseoleae</taxon>
        <taxon>Glycine</taxon>
        <taxon>Glycine subgen. Soja</taxon>
    </lineage>
</organism>
<accession>A0A0R0EJS2</accession>
<dbReference type="AlphaFoldDB" id="A0A0R0EJS2"/>
<keyword evidence="4" id="KW-1185">Reference proteome</keyword>